<feature type="non-terminal residue" evidence="1">
    <location>
        <position position="131"/>
    </location>
</feature>
<comment type="caution">
    <text evidence="1">The sequence shown here is derived from an EMBL/GenBank/DDBJ whole genome shotgun (WGS) entry which is preliminary data.</text>
</comment>
<organism evidence="1 2">
    <name type="scientific">Porites lobata</name>
    <dbReference type="NCBI Taxonomy" id="104759"/>
    <lineage>
        <taxon>Eukaryota</taxon>
        <taxon>Metazoa</taxon>
        <taxon>Cnidaria</taxon>
        <taxon>Anthozoa</taxon>
        <taxon>Hexacorallia</taxon>
        <taxon>Scleractinia</taxon>
        <taxon>Fungiina</taxon>
        <taxon>Poritidae</taxon>
        <taxon>Porites</taxon>
    </lineage>
</organism>
<evidence type="ECO:0000313" key="1">
    <source>
        <dbReference type="EMBL" id="CAH3044864.1"/>
    </source>
</evidence>
<name>A0ABN8N7N5_9CNID</name>
<proteinExistence type="predicted"/>
<evidence type="ECO:0000313" key="2">
    <source>
        <dbReference type="Proteomes" id="UP001159405"/>
    </source>
</evidence>
<reference evidence="1 2" key="1">
    <citation type="submission" date="2022-05" db="EMBL/GenBank/DDBJ databases">
        <authorList>
            <consortium name="Genoscope - CEA"/>
            <person name="William W."/>
        </authorList>
    </citation>
    <scope>NUCLEOTIDE SEQUENCE [LARGE SCALE GENOMIC DNA]</scope>
</reference>
<dbReference type="Proteomes" id="UP001159405">
    <property type="component" value="Unassembled WGS sequence"/>
</dbReference>
<keyword evidence="2" id="KW-1185">Reference proteome</keyword>
<dbReference type="EMBL" id="CALNXK010000012">
    <property type="protein sequence ID" value="CAH3044864.1"/>
    <property type="molecule type" value="Genomic_DNA"/>
</dbReference>
<accession>A0ABN8N7N5</accession>
<dbReference type="SUPFAM" id="SSF56204">
    <property type="entry name" value="Hect, E3 ligase catalytic domain"/>
    <property type="match status" value="1"/>
</dbReference>
<protein>
    <submittedName>
        <fullName evidence="1">Uncharacterized protein</fullName>
    </submittedName>
</protein>
<sequence>MGEEARDLGVPRKEWILMNHAMKEKYFANGLREFLADDYFFVGVMIGTALLQNGQLPYFLPLHVIDRLVNKREVDKCVINIQWGLDVFKLTRYVRQVANGRRRPLKLSSILIFVTEAAEEPALGFIMDQSI</sequence>
<gene>
    <name evidence="1" type="ORF">PLOB_00004514</name>
</gene>
<dbReference type="InterPro" id="IPR035983">
    <property type="entry name" value="Hect_E3_ubiquitin_ligase"/>
</dbReference>